<dbReference type="PATRIC" id="fig|1136941.3.peg.3796"/>
<evidence type="ECO:0000256" key="2">
    <source>
        <dbReference type="ARBA" id="ARBA00022448"/>
    </source>
</evidence>
<evidence type="ECO:0000256" key="1">
    <source>
        <dbReference type="ARBA" id="ARBA00004651"/>
    </source>
</evidence>
<reference evidence="10 11" key="2">
    <citation type="journal article" date="2017" name="Int. J. Syst. Evol. Microbiol.">
        <title>Gordonia phthalatica sp. nov., a di-n-butyl phthalate-degrading bacterium isolated from activated sludge.</title>
        <authorList>
            <person name="Jin D."/>
            <person name="Kong X."/>
            <person name="Jia M."/>
            <person name="Yu X."/>
            <person name="Wang X."/>
            <person name="Zhuang X."/>
            <person name="Deng Y."/>
            <person name="Bai Z."/>
        </authorList>
    </citation>
    <scope>NUCLEOTIDE SEQUENCE [LARGE SCALE GENOMIC DNA]</scope>
    <source>
        <strain evidence="10 11">QH-11</strain>
    </source>
</reference>
<feature type="transmembrane region" description="Helical" evidence="9">
    <location>
        <begin position="222"/>
        <end position="251"/>
    </location>
</feature>
<accession>A0A0N9NEL7</accession>
<evidence type="ECO:0000313" key="11">
    <source>
        <dbReference type="Proteomes" id="UP000063789"/>
    </source>
</evidence>
<dbReference type="GO" id="GO:0005886">
    <property type="term" value="C:plasma membrane"/>
    <property type="evidence" value="ECO:0007669"/>
    <property type="project" value="UniProtKB-SubCell"/>
</dbReference>
<evidence type="ECO:0000256" key="7">
    <source>
        <dbReference type="ARBA" id="ARBA00023136"/>
    </source>
</evidence>
<evidence type="ECO:0000256" key="5">
    <source>
        <dbReference type="ARBA" id="ARBA00022970"/>
    </source>
</evidence>
<comment type="subcellular location">
    <subcellularLocation>
        <location evidence="1">Cell membrane</location>
        <topology evidence="1">Multi-pass membrane protein</topology>
    </subcellularLocation>
</comment>
<evidence type="ECO:0008006" key="12">
    <source>
        <dbReference type="Google" id="ProtNLM"/>
    </source>
</evidence>
<comment type="similarity">
    <text evidence="8">Belongs to the binding-protein-dependent transport system permease family. LivHM subfamily.</text>
</comment>
<evidence type="ECO:0000256" key="4">
    <source>
        <dbReference type="ARBA" id="ARBA00022692"/>
    </source>
</evidence>
<dbReference type="STRING" id="1136941.ACH46_18560"/>
<dbReference type="PANTHER" id="PTHR11795">
    <property type="entry name" value="BRANCHED-CHAIN AMINO ACID TRANSPORT SYSTEM PERMEASE PROTEIN LIVH"/>
    <property type="match status" value="1"/>
</dbReference>
<dbReference type="KEGG" id="goq:ACH46_18560"/>
<keyword evidence="6 9" id="KW-1133">Transmembrane helix</keyword>
<dbReference type="CDD" id="cd06582">
    <property type="entry name" value="TM_PBP1_LivH_like"/>
    <property type="match status" value="1"/>
</dbReference>
<feature type="transmembrane region" description="Helical" evidence="9">
    <location>
        <begin position="191"/>
        <end position="216"/>
    </location>
</feature>
<dbReference type="Pfam" id="PF02653">
    <property type="entry name" value="BPD_transp_2"/>
    <property type="match status" value="1"/>
</dbReference>
<dbReference type="Proteomes" id="UP000063789">
    <property type="component" value="Chromosome"/>
</dbReference>
<keyword evidence="7 9" id="KW-0472">Membrane</keyword>
<keyword evidence="2" id="KW-0813">Transport</keyword>
<dbReference type="InterPro" id="IPR001851">
    <property type="entry name" value="ABC_transp_permease"/>
</dbReference>
<feature type="transmembrane region" description="Helical" evidence="9">
    <location>
        <begin position="258"/>
        <end position="278"/>
    </location>
</feature>
<feature type="transmembrane region" description="Helical" evidence="9">
    <location>
        <begin position="142"/>
        <end position="160"/>
    </location>
</feature>
<dbReference type="PANTHER" id="PTHR11795:SF450">
    <property type="entry name" value="ABC TRANSPORTER PERMEASE PROTEIN"/>
    <property type="match status" value="1"/>
</dbReference>
<keyword evidence="4 9" id="KW-0812">Transmembrane</keyword>
<evidence type="ECO:0000256" key="8">
    <source>
        <dbReference type="ARBA" id="ARBA00037998"/>
    </source>
</evidence>
<keyword evidence="11" id="KW-1185">Reference proteome</keyword>
<dbReference type="InterPro" id="IPR052157">
    <property type="entry name" value="BCAA_transport_permease"/>
</dbReference>
<reference evidence="11" key="1">
    <citation type="submission" date="2015-06" db="EMBL/GenBank/DDBJ databases">
        <title>Complete genome sequence and metabolic analysis of phthalate degradation pathway in Gordonia sp. QH-11.</title>
        <authorList>
            <person name="Jin D."/>
            <person name="Kong X."/>
            <person name="Bai Z."/>
        </authorList>
    </citation>
    <scope>NUCLEOTIDE SEQUENCE [LARGE SCALE GENOMIC DNA]</scope>
    <source>
        <strain evidence="11">QH-11</strain>
    </source>
</reference>
<keyword evidence="3" id="KW-1003">Cell membrane</keyword>
<evidence type="ECO:0000256" key="3">
    <source>
        <dbReference type="ARBA" id="ARBA00022475"/>
    </source>
</evidence>
<dbReference type="AlphaFoldDB" id="A0A0N9NEL7"/>
<proteinExistence type="inferred from homology"/>
<dbReference type="GO" id="GO:0006865">
    <property type="term" value="P:amino acid transport"/>
    <property type="evidence" value="ECO:0007669"/>
    <property type="project" value="UniProtKB-KW"/>
</dbReference>
<evidence type="ECO:0000256" key="6">
    <source>
        <dbReference type="ARBA" id="ARBA00022989"/>
    </source>
</evidence>
<dbReference type="GO" id="GO:0022857">
    <property type="term" value="F:transmembrane transporter activity"/>
    <property type="evidence" value="ECO:0007669"/>
    <property type="project" value="InterPro"/>
</dbReference>
<feature type="transmembrane region" description="Helical" evidence="9">
    <location>
        <begin position="34"/>
        <end position="53"/>
    </location>
</feature>
<sequence length="292" mass="30097">MSGTLQTLLGGLADGCVYALIALGMSIVYSISRIINLAQGGFVVLAALTAVSLQTNLGISSLAVVPIVVVIFAAGMIVVDYAIVRPAAKRATPERLLLVTVGMLQAVGGILLVGWGNLPYTMPAFTASAPLNWGGVKIPTQYFWLAGALILAIVGLWLLLHRTEIGLAMRATASNPAAARLQGIHVDRMRLIAFALAGAMAALAGSTIIPITFLQFTTVTPYAVAGFIAAVAGGLGSNVGAVAGGLLLGLLQGVFGQYWTADIAQLAAIGLLVAVLLVRPQGIFGTPERVRR</sequence>
<dbReference type="RefSeq" id="WP_062394233.1">
    <property type="nucleotide sequence ID" value="NZ_CP011853.1"/>
</dbReference>
<feature type="transmembrane region" description="Helical" evidence="9">
    <location>
        <begin position="96"/>
        <end position="115"/>
    </location>
</feature>
<protein>
    <recommendedName>
        <fullName evidence="12">ABC transporter permease</fullName>
    </recommendedName>
</protein>
<dbReference type="OrthoDB" id="3572933at2"/>
<feature type="transmembrane region" description="Helical" evidence="9">
    <location>
        <begin position="6"/>
        <end position="27"/>
    </location>
</feature>
<evidence type="ECO:0000256" key="9">
    <source>
        <dbReference type="SAM" id="Phobius"/>
    </source>
</evidence>
<organism evidence="10 11">
    <name type="scientific">Gordonia phthalatica</name>
    <dbReference type="NCBI Taxonomy" id="1136941"/>
    <lineage>
        <taxon>Bacteria</taxon>
        <taxon>Bacillati</taxon>
        <taxon>Actinomycetota</taxon>
        <taxon>Actinomycetes</taxon>
        <taxon>Mycobacteriales</taxon>
        <taxon>Gordoniaceae</taxon>
        <taxon>Gordonia</taxon>
    </lineage>
</organism>
<name>A0A0N9NEL7_9ACTN</name>
<dbReference type="EMBL" id="CP011853">
    <property type="protein sequence ID" value="ALG86128.1"/>
    <property type="molecule type" value="Genomic_DNA"/>
</dbReference>
<evidence type="ECO:0000313" key="10">
    <source>
        <dbReference type="EMBL" id="ALG86128.1"/>
    </source>
</evidence>
<keyword evidence="5" id="KW-0029">Amino-acid transport</keyword>
<feature type="transmembrane region" description="Helical" evidence="9">
    <location>
        <begin position="59"/>
        <end position="84"/>
    </location>
</feature>
<gene>
    <name evidence="10" type="ORF">ACH46_18560</name>
</gene>